<dbReference type="Gene3D" id="3.40.50.300">
    <property type="entry name" value="P-loop containing nucleotide triphosphate hydrolases"/>
    <property type="match status" value="1"/>
</dbReference>
<dbReference type="Pfam" id="PF00005">
    <property type="entry name" value="ABC_tran"/>
    <property type="match status" value="1"/>
</dbReference>
<evidence type="ECO:0000259" key="4">
    <source>
        <dbReference type="PROSITE" id="PS50893"/>
    </source>
</evidence>
<evidence type="ECO:0000313" key="6">
    <source>
        <dbReference type="Proteomes" id="UP001592531"/>
    </source>
</evidence>
<dbReference type="PANTHER" id="PTHR24220">
    <property type="entry name" value="IMPORT ATP-BINDING PROTEIN"/>
    <property type="match status" value="1"/>
</dbReference>
<keyword evidence="1" id="KW-0813">Transport</keyword>
<evidence type="ECO:0000256" key="3">
    <source>
        <dbReference type="ARBA" id="ARBA00022840"/>
    </source>
</evidence>
<dbReference type="InterPro" id="IPR015854">
    <property type="entry name" value="ABC_transpr_LolD-like"/>
</dbReference>
<comment type="caution">
    <text evidence="5">The sequence shown here is derived from an EMBL/GenBank/DDBJ whole genome shotgun (WGS) entry which is preliminary data.</text>
</comment>
<dbReference type="InterPro" id="IPR027417">
    <property type="entry name" value="P-loop_NTPase"/>
</dbReference>
<dbReference type="InterPro" id="IPR003593">
    <property type="entry name" value="AAA+_ATPase"/>
</dbReference>
<dbReference type="SUPFAM" id="SSF52540">
    <property type="entry name" value="P-loop containing nucleoside triphosphate hydrolases"/>
    <property type="match status" value="1"/>
</dbReference>
<name>A0ABV6W2Q7_9ACTN</name>
<dbReference type="InterPro" id="IPR017871">
    <property type="entry name" value="ABC_transporter-like_CS"/>
</dbReference>
<dbReference type="SMART" id="SM00382">
    <property type="entry name" value="AAA"/>
    <property type="match status" value="1"/>
</dbReference>
<feature type="domain" description="ABC transporter" evidence="4">
    <location>
        <begin position="9"/>
        <end position="241"/>
    </location>
</feature>
<evidence type="ECO:0000256" key="2">
    <source>
        <dbReference type="ARBA" id="ARBA00022741"/>
    </source>
</evidence>
<dbReference type="InterPro" id="IPR003439">
    <property type="entry name" value="ABC_transporter-like_ATP-bd"/>
</dbReference>
<gene>
    <name evidence="5" type="ORF">ACEZDE_25970</name>
</gene>
<keyword evidence="6" id="KW-1185">Reference proteome</keyword>
<proteinExistence type="predicted"/>
<dbReference type="RefSeq" id="WP_380540559.1">
    <property type="nucleotide sequence ID" value="NZ_JBHFAB010000023.1"/>
</dbReference>
<keyword evidence="2" id="KW-0547">Nucleotide-binding</keyword>
<dbReference type="InterPro" id="IPR017911">
    <property type="entry name" value="MacB-like_ATP-bd"/>
</dbReference>
<dbReference type="PROSITE" id="PS00211">
    <property type="entry name" value="ABC_TRANSPORTER_1"/>
    <property type="match status" value="1"/>
</dbReference>
<reference evidence="5 6" key="1">
    <citation type="submission" date="2024-09" db="EMBL/GenBank/DDBJ databases">
        <authorList>
            <person name="Lee S.D."/>
        </authorList>
    </citation>
    <scope>NUCLEOTIDE SEQUENCE [LARGE SCALE GENOMIC DNA]</scope>
    <source>
        <strain evidence="5 6">N8-3</strain>
    </source>
</reference>
<organism evidence="5 6">
    <name type="scientific">Streptacidiphilus cavernicola</name>
    <dbReference type="NCBI Taxonomy" id="3342716"/>
    <lineage>
        <taxon>Bacteria</taxon>
        <taxon>Bacillati</taxon>
        <taxon>Actinomycetota</taxon>
        <taxon>Actinomycetes</taxon>
        <taxon>Kitasatosporales</taxon>
        <taxon>Streptomycetaceae</taxon>
        <taxon>Streptacidiphilus</taxon>
    </lineage>
</organism>
<evidence type="ECO:0000313" key="5">
    <source>
        <dbReference type="EMBL" id="MFC1420058.1"/>
    </source>
</evidence>
<dbReference type="CDD" id="cd03255">
    <property type="entry name" value="ABC_MJ0796_LolCDE_FtsE"/>
    <property type="match status" value="1"/>
</dbReference>
<protein>
    <submittedName>
        <fullName evidence="5">ABC transporter ATP-binding protein</fullName>
    </submittedName>
</protein>
<dbReference type="Proteomes" id="UP001592531">
    <property type="component" value="Unassembled WGS sequence"/>
</dbReference>
<evidence type="ECO:0000256" key="1">
    <source>
        <dbReference type="ARBA" id="ARBA00022448"/>
    </source>
</evidence>
<dbReference type="EMBL" id="JBHFAB010000023">
    <property type="protein sequence ID" value="MFC1420058.1"/>
    <property type="molecule type" value="Genomic_DNA"/>
</dbReference>
<dbReference type="GO" id="GO:0005524">
    <property type="term" value="F:ATP binding"/>
    <property type="evidence" value="ECO:0007669"/>
    <property type="project" value="UniProtKB-KW"/>
</dbReference>
<dbReference type="PROSITE" id="PS50893">
    <property type="entry name" value="ABC_TRANSPORTER_2"/>
    <property type="match status" value="1"/>
</dbReference>
<sequence length="241" mass="25408">MDHKAPPPLEARAVCKSFALRGRTVDALRPTDLCLPAGKITALVGRSGSGKTTLLQIVGLLMPPDNGTVMVEGKDAWALGDNERADIRRTSLGFVFQAFNLLPQHTAGRNVALPYRGTARAGAQKAAQLLGRVGLAERVGHRPGQLSAGEQQRVALARALVNDPGTVLADEPTGNLDADSEQQLLALFREIADEGRAVLLVTHSDTVAAYADQVLQMSRGTALPVPPITEAGTATRLEGQA</sequence>
<accession>A0ABV6W2Q7</accession>
<keyword evidence="3 5" id="KW-0067">ATP-binding</keyword>